<name>A0ABT9VG10_9BACI</name>
<evidence type="ECO:0000256" key="1">
    <source>
        <dbReference type="ARBA" id="ARBA00022723"/>
    </source>
</evidence>
<dbReference type="EMBL" id="JAUSTQ010000006">
    <property type="protein sequence ID" value="MDQ0159800.1"/>
    <property type="molecule type" value="Genomic_DNA"/>
</dbReference>
<dbReference type="Proteomes" id="UP001224359">
    <property type="component" value="Unassembled WGS sequence"/>
</dbReference>
<gene>
    <name evidence="4" type="ORF">J2S77_001786</name>
</gene>
<keyword evidence="2 4" id="KW-0378">Hydrolase</keyword>
<protein>
    <submittedName>
        <fullName evidence="4">Hydrolase of the HAD superfamily</fullName>
    </submittedName>
</protein>
<evidence type="ECO:0000256" key="3">
    <source>
        <dbReference type="ARBA" id="ARBA00022842"/>
    </source>
</evidence>
<proteinExistence type="predicted"/>
<comment type="caution">
    <text evidence="4">The sequence shown here is derived from an EMBL/GenBank/DDBJ whole genome shotgun (WGS) entry which is preliminary data.</text>
</comment>
<reference evidence="4 5" key="1">
    <citation type="submission" date="2023-07" db="EMBL/GenBank/DDBJ databases">
        <title>Genomic Encyclopedia of Type Strains, Phase IV (KMG-IV): sequencing the most valuable type-strain genomes for metagenomic binning, comparative biology and taxonomic classification.</title>
        <authorList>
            <person name="Goeker M."/>
        </authorList>
    </citation>
    <scope>NUCLEOTIDE SEQUENCE [LARGE SCALE GENOMIC DNA]</scope>
    <source>
        <strain evidence="4 5">DSM 16460</strain>
    </source>
</reference>
<dbReference type="PANTHER" id="PTHR46470:SF2">
    <property type="entry name" value="GLYCERALDEHYDE 3-PHOSPHATE PHOSPHATASE"/>
    <property type="match status" value="1"/>
</dbReference>
<dbReference type="InterPro" id="IPR036412">
    <property type="entry name" value="HAD-like_sf"/>
</dbReference>
<dbReference type="GO" id="GO:0016787">
    <property type="term" value="F:hydrolase activity"/>
    <property type="evidence" value="ECO:0007669"/>
    <property type="project" value="UniProtKB-KW"/>
</dbReference>
<dbReference type="RefSeq" id="WP_306976547.1">
    <property type="nucleotide sequence ID" value="NZ_JAUSTQ010000006.1"/>
</dbReference>
<evidence type="ECO:0000256" key="2">
    <source>
        <dbReference type="ARBA" id="ARBA00022801"/>
    </source>
</evidence>
<keyword evidence="3" id="KW-0460">Magnesium</keyword>
<accession>A0ABT9VG10</accession>
<dbReference type="Gene3D" id="3.40.50.1000">
    <property type="entry name" value="HAD superfamily/HAD-like"/>
    <property type="match status" value="1"/>
</dbReference>
<dbReference type="PANTHER" id="PTHR46470">
    <property type="entry name" value="N-ACYLNEURAMINATE-9-PHOSPHATASE"/>
    <property type="match status" value="1"/>
</dbReference>
<evidence type="ECO:0000313" key="4">
    <source>
        <dbReference type="EMBL" id="MDQ0159800.1"/>
    </source>
</evidence>
<sequence length="275" mass="31807">MNRAFIEEHNLMIFDLDGTLYEGREHFRLHTNNLKAYLDTTEQHQFETIYEQVLNGHHHLQIGKIYDGKRDLIWTWDPFTTELTEAKDWDGNLVTVSDVPEYIPAKEFDFSNWVPIGDGWWPPYAIARHFGLSPETIQASYNKTKKQMSELDGFLQQTPGLKDYLASIVNDYTLIVCTNSDEVDAQRLLEFLELEEYFTELIPSAKKPVYSKAIFEDVLHRYQVAPEKAISIGDNFMNEIAPALQLGMSALWLTDTQVKPVDDNRLKLVETLSNL</sequence>
<dbReference type="InterPro" id="IPR051400">
    <property type="entry name" value="HAD-like_hydrolase"/>
</dbReference>
<organism evidence="4 5">
    <name type="scientific">Alkalibacillus salilacus</name>
    <dbReference type="NCBI Taxonomy" id="284582"/>
    <lineage>
        <taxon>Bacteria</taxon>
        <taxon>Bacillati</taxon>
        <taxon>Bacillota</taxon>
        <taxon>Bacilli</taxon>
        <taxon>Bacillales</taxon>
        <taxon>Bacillaceae</taxon>
        <taxon>Alkalibacillus</taxon>
    </lineage>
</organism>
<keyword evidence="5" id="KW-1185">Reference proteome</keyword>
<dbReference type="InterPro" id="IPR023214">
    <property type="entry name" value="HAD_sf"/>
</dbReference>
<keyword evidence="1" id="KW-0479">Metal-binding</keyword>
<dbReference type="Pfam" id="PF00702">
    <property type="entry name" value="Hydrolase"/>
    <property type="match status" value="1"/>
</dbReference>
<evidence type="ECO:0000313" key="5">
    <source>
        <dbReference type="Proteomes" id="UP001224359"/>
    </source>
</evidence>
<dbReference type="SUPFAM" id="SSF56784">
    <property type="entry name" value="HAD-like"/>
    <property type="match status" value="1"/>
</dbReference>